<reference evidence="1" key="1">
    <citation type="submission" date="2009-10" db="EMBL/GenBank/DDBJ databases">
        <authorList>
            <person name="Weinstock G."/>
            <person name="Sodergren E."/>
            <person name="Clifton S."/>
            <person name="Fulton L."/>
            <person name="Fulton B."/>
            <person name="Courtney L."/>
            <person name="Fronick C."/>
            <person name="Harrison M."/>
            <person name="Strong C."/>
            <person name="Farmer C."/>
            <person name="Delahaunty K."/>
            <person name="Markovic C."/>
            <person name="Hall O."/>
            <person name="Minx P."/>
            <person name="Tomlinson C."/>
            <person name="Mitreva M."/>
            <person name="Nelson J."/>
            <person name="Hou S."/>
            <person name="Wollam A."/>
            <person name="Pepin K.H."/>
            <person name="Johnson M."/>
            <person name="Bhonagiri V."/>
            <person name="Nash W.E."/>
            <person name="Warren W."/>
            <person name="Chinwalla A."/>
            <person name="Mardis E.R."/>
            <person name="Wilson R.K."/>
        </authorList>
    </citation>
    <scope>NUCLEOTIDE SEQUENCE [LARGE SCALE GENOMIC DNA]</scope>
    <source>
        <strain evidence="1">ATCC 700122</strain>
    </source>
</reference>
<dbReference type="EMBL" id="ACUX02000016">
    <property type="protein sequence ID" value="EEZ60672.1"/>
    <property type="molecule type" value="Genomic_DNA"/>
</dbReference>
<dbReference type="HOGENOM" id="CLU_3257934_0_0_11"/>
<gene>
    <name evidence="1" type="ORF">HMPREF0762_01477</name>
</gene>
<proteinExistence type="predicted"/>
<protein>
    <submittedName>
        <fullName evidence="1">Uncharacterized protein</fullName>
    </submittedName>
</protein>
<comment type="caution">
    <text evidence="1">The sequence shown here is derived from an EMBL/GenBank/DDBJ whole genome shotgun (WGS) entry which is preliminary data.</text>
</comment>
<keyword evidence="2" id="KW-1185">Reference proteome</keyword>
<evidence type="ECO:0000313" key="2">
    <source>
        <dbReference type="Proteomes" id="UP000006001"/>
    </source>
</evidence>
<dbReference type="Proteomes" id="UP000006001">
    <property type="component" value="Unassembled WGS sequence"/>
</dbReference>
<evidence type="ECO:0000313" key="1">
    <source>
        <dbReference type="EMBL" id="EEZ60672.1"/>
    </source>
</evidence>
<name>D0WI05_SLAES</name>
<organism evidence="1 2">
    <name type="scientific">Slackia exigua (strain ATCC 700122 / DSM 15923 / CIP 105133 / JCM 11022 / KCTC 5966 / S-7)</name>
    <dbReference type="NCBI Taxonomy" id="649764"/>
    <lineage>
        <taxon>Bacteria</taxon>
        <taxon>Bacillati</taxon>
        <taxon>Actinomycetota</taxon>
        <taxon>Coriobacteriia</taxon>
        <taxon>Eggerthellales</taxon>
        <taxon>Eggerthellaceae</taxon>
        <taxon>Slackia</taxon>
    </lineage>
</organism>
<dbReference type="AlphaFoldDB" id="D0WI05"/>
<accession>D0WI05</accession>
<sequence>MRGRAPASRQRMDVCNVARTGNVRRTGICIGGVETACMRHRT</sequence>